<evidence type="ECO:0000313" key="3">
    <source>
        <dbReference type="EMBL" id="KAK3286433.1"/>
    </source>
</evidence>
<dbReference type="EMBL" id="LGRX02001266">
    <property type="protein sequence ID" value="KAK3286433.1"/>
    <property type="molecule type" value="Genomic_DNA"/>
</dbReference>
<feature type="transmembrane region" description="Helical" evidence="2">
    <location>
        <begin position="196"/>
        <end position="219"/>
    </location>
</feature>
<gene>
    <name evidence="3" type="ORF">CYMTET_6012</name>
</gene>
<evidence type="ECO:0000256" key="2">
    <source>
        <dbReference type="SAM" id="Phobius"/>
    </source>
</evidence>
<evidence type="ECO:0000256" key="1">
    <source>
        <dbReference type="SAM" id="MobiDB-lite"/>
    </source>
</evidence>
<proteinExistence type="predicted"/>
<dbReference type="AlphaFoldDB" id="A0AAE0GYD7"/>
<organism evidence="3 4">
    <name type="scientific">Cymbomonas tetramitiformis</name>
    <dbReference type="NCBI Taxonomy" id="36881"/>
    <lineage>
        <taxon>Eukaryota</taxon>
        <taxon>Viridiplantae</taxon>
        <taxon>Chlorophyta</taxon>
        <taxon>Pyramimonadophyceae</taxon>
        <taxon>Pyramimonadales</taxon>
        <taxon>Pyramimonadaceae</taxon>
        <taxon>Cymbomonas</taxon>
    </lineage>
</organism>
<feature type="transmembrane region" description="Helical" evidence="2">
    <location>
        <begin position="42"/>
        <end position="63"/>
    </location>
</feature>
<feature type="transmembrane region" description="Helical" evidence="2">
    <location>
        <begin position="87"/>
        <end position="105"/>
    </location>
</feature>
<sequence>MPGPYTRLRRMQHRKQDASADEISAKSDSPEQLTRRLFVQKIAFAASLFVWFVAILGGCVGNLQDPEIIPRKVKHRLIGFDKIVRKYGPAIPLVLAALRLLIALLEREGDPRRANNGVATYQSPWRHHAHVVCLYFLIAIGRLVVYLSCLVLLPHVMADHIFLGASMHAVLSGEIAYLVYDIMLSSKNCRADRDCLIIRFSLLVLSTSIASLLAADMFYTARYFHTVSEVGIGLVGGLILFQLPVVGFISYSEDVVAIVDVHAWNSLTSAVRTSLESS</sequence>
<reference evidence="3 4" key="1">
    <citation type="journal article" date="2015" name="Genome Biol. Evol.">
        <title>Comparative Genomics of a Bacterivorous Green Alga Reveals Evolutionary Causalities and Consequences of Phago-Mixotrophic Mode of Nutrition.</title>
        <authorList>
            <person name="Burns J.A."/>
            <person name="Paasch A."/>
            <person name="Narechania A."/>
            <person name="Kim E."/>
        </authorList>
    </citation>
    <scope>NUCLEOTIDE SEQUENCE [LARGE SCALE GENOMIC DNA]</scope>
    <source>
        <strain evidence="3 4">PLY_AMNH</strain>
    </source>
</reference>
<protein>
    <submittedName>
        <fullName evidence="3">Uncharacterized protein</fullName>
    </submittedName>
</protein>
<keyword evidence="2" id="KW-0812">Transmembrane</keyword>
<feature type="transmembrane region" description="Helical" evidence="2">
    <location>
        <begin position="132"/>
        <end position="155"/>
    </location>
</feature>
<dbReference type="Proteomes" id="UP001190700">
    <property type="component" value="Unassembled WGS sequence"/>
</dbReference>
<keyword evidence="2" id="KW-0472">Membrane</keyword>
<keyword evidence="2" id="KW-1133">Transmembrane helix</keyword>
<comment type="caution">
    <text evidence="3">The sequence shown here is derived from an EMBL/GenBank/DDBJ whole genome shotgun (WGS) entry which is preliminary data.</text>
</comment>
<feature type="transmembrane region" description="Helical" evidence="2">
    <location>
        <begin position="161"/>
        <end position="184"/>
    </location>
</feature>
<name>A0AAE0GYD7_9CHLO</name>
<keyword evidence="4" id="KW-1185">Reference proteome</keyword>
<feature type="transmembrane region" description="Helical" evidence="2">
    <location>
        <begin position="231"/>
        <end position="251"/>
    </location>
</feature>
<evidence type="ECO:0000313" key="4">
    <source>
        <dbReference type="Proteomes" id="UP001190700"/>
    </source>
</evidence>
<feature type="region of interest" description="Disordered" evidence="1">
    <location>
        <begin position="1"/>
        <end position="27"/>
    </location>
</feature>
<accession>A0AAE0GYD7</accession>
<feature type="compositionally biased region" description="Basic and acidic residues" evidence="1">
    <location>
        <begin position="14"/>
        <end position="27"/>
    </location>
</feature>